<feature type="domain" description="Reverse transcriptase" evidence="1">
    <location>
        <begin position="1"/>
        <end position="140"/>
    </location>
</feature>
<dbReference type="PANTHER" id="PTHR21301">
    <property type="entry name" value="REVERSE TRANSCRIPTASE"/>
    <property type="match status" value="1"/>
</dbReference>
<evidence type="ECO:0000259" key="1">
    <source>
        <dbReference type="PROSITE" id="PS50878"/>
    </source>
</evidence>
<dbReference type="OrthoDB" id="6377480at2759"/>
<gene>
    <name evidence="2" type="ORF">DILT_LOCUS3830</name>
</gene>
<organism evidence="2 3">
    <name type="scientific">Dibothriocephalus latus</name>
    <name type="common">Fish tapeworm</name>
    <name type="synonym">Diphyllobothrium latum</name>
    <dbReference type="NCBI Taxonomy" id="60516"/>
    <lineage>
        <taxon>Eukaryota</taxon>
        <taxon>Metazoa</taxon>
        <taxon>Spiralia</taxon>
        <taxon>Lophotrochozoa</taxon>
        <taxon>Platyhelminthes</taxon>
        <taxon>Cestoda</taxon>
        <taxon>Eucestoda</taxon>
        <taxon>Diphyllobothriidea</taxon>
        <taxon>Diphyllobothriidae</taxon>
        <taxon>Dibothriocephalus</taxon>
    </lineage>
</organism>
<protein>
    <recommendedName>
        <fullName evidence="1">Reverse transcriptase domain-containing protein</fullName>
    </recommendedName>
</protein>
<evidence type="ECO:0000313" key="2">
    <source>
        <dbReference type="EMBL" id="VDK86142.1"/>
    </source>
</evidence>
<evidence type="ECO:0000313" key="3">
    <source>
        <dbReference type="Proteomes" id="UP000281553"/>
    </source>
</evidence>
<dbReference type="Proteomes" id="UP000281553">
    <property type="component" value="Unassembled WGS sequence"/>
</dbReference>
<proteinExistence type="predicted"/>
<dbReference type="AlphaFoldDB" id="A0A3P6TDA1"/>
<keyword evidence="3" id="KW-1185">Reference proteome</keyword>
<sequence>MMTMTSLYTWFHPTTGTHAGFSFSDEDADDKPPTHGTARSEGIQLAIDVVKQPLTEQYDETPLKSEHLLELLRYCLKTYFTSGGQMYEQIKGTPMGFPLSGLIAKVALQRTEQLVFTKYQPKFWARYVDDTFIIIQKIRY</sequence>
<dbReference type="PROSITE" id="PS50878">
    <property type="entry name" value="RT_POL"/>
    <property type="match status" value="1"/>
</dbReference>
<dbReference type="PANTHER" id="PTHR21301:SF10">
    <property type="entry name" value="REVERSE TRANSCRIPTASE DOMAIN-CONTAINING PROTEIN"/>
    <property type="match status" value="1"/>
</dbReference>
<name>A0A3P6TDA1_DIBLA</name>
<reference evidence="2 3" key="1">
    <citation type="submission" date="2018-11" db="EMBL/GenBank/DDBJ databases">
        <authorList>
            <consortium name="Pathogen Informatics"/>
        </authorList>
    </citation>
    <scope>NUCLEOTIDE SEQUENCE [LARGE SCALE GENOMIC DNA]</scope>
</reference>
<accession>A0A3P6TDA1</accession>
<dbReference type="InterPro" id="IPR000477">
    <property type="entry name" value="RT_dom"/>
</dbReference>
<dbReference type="EMBL" id="UYRU01044326">
    <property type="protein sequence ID" value="VDK86142.1"/>
    <property type="molecule type" value="Genomic_DNA"/>
</dbReference>